<keyword evidence="3" id="KW-1185">Reference proteome</keyword>
<evidence type="ECO:0000313" key="2">
    <source>
        <dbReference type="EMBL" id="NQE36682.1"/>
    </source>
</evidence>
<keyword evidence="1" id="KW-0732">Signal</keyword>
<organism evidence="2 3">
    <name type="scientific">Microcoleus asticus IPMA8</name>
    <dbReference type="NCBI Taxonomy" id="2563858"/>
    <lineage>
        <taxon>Bacteria</taxon>
        <taxon>Bacillati</taxon>
        <taxon>Cyanobacteriota</taxon>
        <taxon>Cyanophyceae</taxon>
        <taxon>Oscillatoriophycideae</taxon>
        <taxon>Oscillatoriales</taxon>
        <taxon>Microcoleaceae</taxon>
        <taxon>Microcoleus</taxon>
        <taxon>Microcoleus asticus</taxon>
    </lineage>
</organism>
<feature type="signal peptide" evidence="1">
    <location>
        <begin position="1"/>
        <end position="20"/>
    </location>
</feature>
<dbReference type="Proteomes" id="UP000702425">
    <property type="component" value="Unassembled WGS sequence"/>
</dbReference>
<evidence type="ECO:0008006" key="4">
    <source>
        <dbReference type="Google" id="ProtNLM"/>
    </source>
</evidence>
<comment type="caution">
    <text evidence="2">The sequence shown here is derived from an EMBL/GenBank/DDBJ whole genome shotgun (WGS) entry which is preliminary data.</text>
</comment>
<dbReference type="EMBL" id="SRRZ01000094">
    <property type="protein sequence ID" value="NQE36682.1"/>
    <property type="molecule type" value="Genomic_DNA"/>
</dbReference>
<reference evidence="2 3" key="1">
    <citation type="journal article" date="2020" name="Sci. Rep.">
        <title>A novel cyanobacterial geosmin producer, revising GeoA distribution and dispersion patterns in Bacteria.</title>
        <authorList>
            <person name="Churro C."/>
            <person name="Semedo-Aguiar A.P."/>
            <person name="Silva A.D."/>
            <person name="Pereira-Leal J.B."/>
            <person name="Leite R.B."/>
        </authorList>
    </citation>
    <scope>NUCLEOTIDE SEQUENCE [LARGE SCALE GENOMIC DNA]</scope>
    <source>
        <strain evidence="2 3">IPMA8</strain>
    </source>
</reference>
<name>A0ABX2D218_9CYAN</name>
<evidence type="ECO:0000313" key="3">
    <source>
        <dbReference type="Proteomes" id="UP000702425"/>
    </source>
</evidence>
<feature type="chain" id="PRO_5046757645" description="FecR protein domain-containing protein" evidence="1">
    <location>
        <begin position="21"/>
        <end position="283"/>
    </location>
</feature>
<proteinExistence type="predicted"/>
<evidence type="ECO:0000256" key="1">
    <source>
        <dbReference type="SAM" id="SignalP"/>
    </source>
</evidence>
<gene>
    <name evidence="2" type="ORF">E5S67_04447</name>
</gene>
<accession>A0ABX2D218</accession>
<protein>
    <recommendedName>
        <fullName evidence="4">FecR protein domain-containing protein</fullName>
    </recommendedName>
</protein>
<sequence length="283" mass="31766">MKKQIWFLSLELIATSSLLAFSWIAPTSAQPARRIDRIDIRNVKGNVQFRNSSGQRGWSRIQSTDTPSLLPNQWLRTQSSRSRADLQIPQGPIYLQGSYTTSQFAPALKCLFRLYQGKIVYLHYRNVQPCETQTKKASIQAPGTALFVIENDRETTVGVLANGSEGPVTVTGLRSGETVELRAGELASVTIDGDVRRLGEFSLRDFYRNNPLALGLGLGSEHEDFVNQQPDDLRKIILEVREETVGALRDQEKERVLDDELLTPPNLEFPLRTPHVPPMVIPQ</sequence>